<evidence type="ECO:0000313" key="2">
    <source>
        <dbReference type="Proteomes" id="UP001153321"/>
    </source>
</evidence>
<reference evidence="1" key="1">
    <citation type="submission" date="2022-02" db="EMBL/GenBank/DDBJ databases">
        <authorList>
            <person name="King R."/>
        </authorList>
    </citation>
    <scope>NUCLEOTIDE SEQUENCE</scope>
</reference>
<gene>
    <name evidence="1" type="ORF">SPLIT_LOCUS5934</name>
</gene>
<organism evidence="1 2">
    <name type="scientific">Spodoptera littoralis</name>
    <name type="common">Egyptian cotton leafworm</name>
    <dbReference type="NCBI Taxonomy" id="7109"/>
    <lineage>
        <taxon>Eukaryota</taxon>
        <taxon>Metazoa</taxon>
        <taxon>Ecdysozoa</taxon>
        <taxon>Arthropoda</taxon>
        <taxon>Hexapoda</taxon>
        <taxon>Insecta</taxon>
        <taxon>Pterygota</taxon>
        <taxon>Neoptera</taxon>
        <taxon>Endopterygota</taxon>
        <taxon>Lepidoptera</taxon>
        <taxon>Glossata</taxon>
        <taxon>Ditrysia</taxon>
        <taxon>Noctuoidea</taxon>
        <taxon>Noctuidae</taxon>
        <taxon>Amphipyrinae</taxon>
        <taxon>Spodoptera</taxon>
    </lineage>
</organism>
<accession>A0A9P0I3T1</accession>
<protein>
    <submittedName>
        <fullName evidence="1">Uncharacterized protein</fullName>
    </submittedName>
</protein>
<sequence length="74" mass="8800">MYRYKTDAQREKKSCNGLKWKKIKEEQKQPTAVEPSFHPTVKGSRFIEEFEYLNKIDEGSCSVVYRAHKSQQMK</sequence>
<dbReference type="EMBL" id="LR824552">
    <property type="protein sequence ID" value="CAH1640578.1"/>
    <property type="molecule type" value="Genomic_DNA"/>
</dbReference>
<dbReference type="Proteomes" id="UP001153321">
    <property type="component" value="Chromosome 21"/>
</dbReference>
<evidence type="ECO:0000313" key="1">
    <source>
        <dbReference type="EMBL" id="CAH1640578.1"/>
    </source>
</evidence>
<dbReference type="AlphaFoldDB" id="A0A9P0I3T1"/>
<name>A0A9P0I3T1_SPOLI</name>
<keyword evidence="2" id="KW-1185">Reference proteome</keyword>
<proteinExistence type="predicted"/>